<feature type="non-terminal residue" evidence="1">
    <location>
        <position position="220"/>
    </location>
</feature>
<keyword evidence="2" id="KW-1185">Reference proteome</keyword>
<reference evidence="1 2" key="1">
    <citation type="submission" date="2017-09" db="EMBL/GenBank/DDBJ databases">
        <title>Genome sequencing of Besnoitia besnoiti strain Bb-Ger1.</title>
        <authorList>
            <person name="Schares G."/>
            <person name="Venepally P."/>
            <person name="Lorenzi H.A."/>
        </authorList>
    </citation>
    <scope>NUCLEOTIDE SEQUENCE [LARGE SCALE GENOMIC DNA]</scope>
    <source>
        <strain evidence="1 2">Bb-Ger1</strain>
    </source>
</reference>
<dbReference type="OrthoDB" id="330978at2759"/>
<dbReference type="VEuPathDB" id="ToxoDB:BESB_044560"/>
<proteinExistence type="predicted"/>
<accession>A0A2A9MGG7</accession>
<evidence type="ECO:0000313" key="2">
    <source>
        <dbReference type="Proteomes" id="UP000224006"/>
    </source>
</evidence>
<protein>
    <submittedName>
        <fullName evidence="1">Uncharacterized protein</fullName>
    </submittedName>
</protein>
<dbReference type="EMBL" id="NWUJ01000003">
    <property type="protein sequence ID" value="PFH36264.1"/>
    <property type="molecule type" value="Genomic_DNA"/>
</dbReference>
<name>A0A2A9MGG7_BESBE</name>
<dbReference type="Proteomes" id="UP000224006">
    <property type="component" value="Chromosome III"/>
</dbReference>
<gene>
    <name evidence="1" type="ORF">BESB_044560</name>
</gene>
<dbReference type="KEGG" id="bbes:BESB_044560"/>
<dbReference type="AlphaFoldDB" id="A0A2A9MGG7"/>
<dbReference type="RefSeq" id="XP_029220273.1">
    <property type="nucleotide sequence ID" value="XM_029362907.1"/>
</dbReference>
<dbReference type="GeneID" id="40309386"/>
<organism evidence="1 2">
    <name type="scientific">Besnoitia besnoiti</name>
    <name type="common">Apicomplexan protozoan</name>
    <dbReference type="NCBI Taxonomy" id="94643"/>
    <lineage>
        <taxon>Eukaryota</taxon>
        <taxon>Sar</taxon>
        <taxon>Alveolata</taxon>
        <taxon>Apicomplexa</taxon>
        <taxon>Conoidasida</taxon>
        <taxon>Coccidia</taxon>
        <taxon>Eucoccidiorida</taxon>
        <taxon>Eimeriorina</taxon>
        <taxon>Sarcocystidae</taxon>
        <taxon>Besnoitia</taxon>
    </lineage>
</organism>
<comment type="caution">
    <text evidence="1">The sequence shown here is derived from an EMBL/GenBank/DDBJ whole genome shotgun (WGS) entry which is preliminary data.</text>
</comment>
<sequence>MLGESRLMACPTNVDTILVAHVKSRSSSQKTVSSAHSDSDGFTSTLQDLISFCITCRLLETGAWIHVGENMENLLDARCMAEQKQKGRLHVNVPGVSLAVTLMPTSRSQAEKQAITVSIKAYPFAARVLRLRADADGCIAGNTVFCLPRLAVPAIAKGLACPTELTAPFKTPDDFNKFWLLQHGYKLPAGATSAIVKVSFGHFTLHYPIGCCWQSKLIEL</sequence>
<evidence type="ECO:0000313" key="1">
    <source>
        <dbReference type="EMBL" id="PFH36264.1"/>
    </source>
</evidence>